<dbReference type="STRING" id="4540.A0A3L6SCR5"/>
<evidence type="ECO:0000313" key="3">
    <source>
        <dbReference type="Proteomes" id="UP000275267"/>
    </source>
</evidence>
<gene>
    <name evidence="2" type="ORF">C2845_PM02G14210</name>
</gene>
<dbReference type="AlphaFoldDB" id="A0A3L6SCR5"/>
<feature type="compositionally biased region" description="Basic and acidic residues" evidence="1">
    <location>
        <begin position="1"/>
        <end position="10"/>
    </location>
</feature>
<protein>
    <submittedName>
        <fullName evidence="2">Uncharacterized protein</fullName>
    </submittedName>
</protein>
<keyword evidence="3" id="KW-1185">Reference proteome</keyword>
<reference evidence="3" key="1">
    <citation type="journal article" date="2019" name="Nat. Commun.">
        <title>The genome of broomcorn millet.</title>
        <authorList>
            <person name="Zou C."/>
            <person name="Miki D."/>
            <person name="Li D."/>
            <person name="Tang Q."/>
            <person name="Xiao L."/>
            <person name="Rajput S."/>
            <person name="Deng P."/>
            <person name="Jia W."/>
            <person name="Huang R."/>
            <person name="Zhang M."/>
            <person name="Sun Y."/>
            <person name="Hu J."/>
            <person name="Fu X."/>
            <person name="Schnable P.S."/>
            <person name="Li F."/>
            <person name="Zhang H."/>
            <person name="Feng B."/>
            <person name="Zhu X."/>
            <person name="Liu R."/>
            <person name="Schnable J.C."/>
            <person name="Zhu J.-K."/>
            <person name="Zhang H."/>
        </authorList>
    </citation>
    <scope>NUCLEOTIDE SEQUENCE [LARGE SCALE GENOMIC DNA]</scope>
</reference>
<organism evidence="2 3">
    <name type="scientific">Panicum miliaceum</name>
    <name type="common">Proso millet</name>
    <name type="synonym">Broomcorn millet</name>
    <dbReference type="NCBI Taxonomy" id="4540"/>
    <lineage>
        <taxon>Eukaryota</taxon>
        <taxon>Viridiplantae</taxon>
        <taxon>Streptophyta</taxon>
        <taxon>Embryophyta</taxon>
        <taxon>Tracheophyta</taxon>
        <taxon>Spermatophyta</taxon>
        <taxon>Magnoliopsida</taxon>
        <taxon>Liliopsida</taxon>
        <taxon>Poales</taxon>
        <taxon>Poaceae</taxon>
        <taxon>PACMAD clade</taxon>
        <taxon>Panicoideae</taxon>
        <taxon>Panicodae</taxon>
        <taxon>Paniceae</taxon>
        <taxon>Panicinae</taxon>
        <taxon>Panicum</taxon>
        <taxon>Panicum sect. Panicum</taxon>
    </lineage>
</organism>
<dbReference type="Proteomes" id="UP000275267">
    <property type="component" value="Unassembled WGS sequence"/>
</dbReference>
<comment type="caution">
    <text evidence="2">The sequence shown here is derived from an EMBL/GenBank/DDBJ whole genome shotgun (WGS) entry which is preliminary data.</text>
</comment>
<name>A0A3L6SCR5_PANMI</name>
<dbReference type="EMBL" id="PQIB02000005">
    <property type="protein sequence ID" value="RLN17922.1"/>
    <property type="molecule type" value="Genomic_DNA"/>
</dbReference>
<evidence type="ECO:0000313" key="2">
    <source>
        <dbReference type="EMBL" id="RLN17922.1"/>
    </source>
</evidence>
<sequence length="74" mass="8173">MDVAGKDKAEVQTSNKSVAKKDKMPKKIVKKMKENMEGEAKKKAKVKNEEGEEGAPQDFMCKKNDGEGCIANNE</sequence>
<accession>A0A3L6SCR5</accession>
<evidence type="ECO:0000256" key="1">
    <source>
        <dbReference type="SAM" id="MobiDB-lite"/>
    </source>
</evidence>
<feature type="compositionally biased region" description="Basic and acidic residues" evidence="1">
    <location>
        <begin position="31"/>
        <end position="49"/>
    </location>
</feature>
<proteinExistence type="predicted"/>
<feature type="region of interest" description="Disordered" evidence="1">
    <location>
        <begin position="1"/>
        <end position="74"/>
    </location>
</feature>